<dbReference type="Proteomes" id="UP001221898">
    <property type="component" value="Unassembled WGS sequence"/>
</dbReference>
<reference evidence="2" key="1">
    <citation type="journal article" date="2023" name="Science">
        <title>Genome structures resolve the early diversification of teleost fishes.</title>
        <authorList>
            <person name="Parey E."/>
            <person name="Louis A."/>
            <person name="Montfort J."/>
            <person name="Bouchez O."/>
            <person name="Roques C."/>
            <person name="Iampietro C."/>
            <person name="Lluch J."/>
            <person name="Castinel A."/>
            <person name="Donnadieu C."/>
            <person name="Desvignes T."/>
            <person name="Floi Bucao C."/>
            <person name="Jouanno E."/>
            <person name="Wen M."/>
            <person name="Mejri S."/>
            <person name="Dirks R."/>
            <person name="Jansen H."/>
            <person name="Henkel C."/>
            <person name="Chen W.J."/>
            <person name="Zahm M."/>
            <person name="Cabau C."/>
            <person name="Klopp C."/>
            <person name="Thompson A.W."/>
            <person name="Robinson-Rechavi M."/>
            <person name="Braasch I."/>
            <person name="Lecointre G."/>
            <person name="Bobe J."/>
            <person name="Postlethwait J.H."/>
            <person name="Berthelot C."/>
            <person name="Roest Crollius H."/>
            <person name="Guiguen Y."/>
        </authorList>
    </citation>
    <scope>NUCLEOTIDE SEQUENCE</scope>
    <source>
        <strain evidence="2">NC1722</strain>
    </source>
</reference>
<keyword evidence="3" id="KW-1185">Reference proteome</keyword>
<sequence length="173" mass="18957">MHGTALWTIRSAARPHLVRGPSIGLAFAPHGLMGSLRSKRRVRHHSSSPGRTPPATKREGGAVRSFLRLRNDIKVLTACWARGSKDCLRGQFHLDGEVGFDYSRRAEQNSFRHCSSTCQCRSGCGAGTDAVRYPASTLTVTERSGRVLRTLGSFVERDSSVGFERSALAPRSF</sequence>
<dbReference type="EMBL" id="JAINUG010000017">
    <property type="protein sequence ID" value="KAJ8413133.1"/>
    <property type="molecule type" value="Genomic_DNA"/>
</dbReference>
<evidence type="ECO:0000313" key="3">
    <source>
        <dbReference type="Proteomes" id="UP001221898"/>
    </source>
</evidence>
<protein>
    <submittedName>
        <fullName evidence="2">Uncharacterized protein</fullName>
    </submittedName>
</protein>
<comment type="caution">
    <text evidence="2">The sequence shown here is derived from an EMBL/GenBank/DDBJ whole genome shotgun (WGS) entry which is preliminary data.</text>
</comment>
<evidence type="ECO:0000256" key="1">
    <source>
        <dbReference type="SAM" id="MobiDB-lite"/>
    </source>
</evidence>
<feature type="region of interest" description="Disordered" evidence="1">
    <location>
        <begin position="38"/>
        <end position="60"/>
    </location>
</feature>
<evidence type="ECO:0000313" key="2">
    <source>
        <dbReference type="EMBL" id="KAJ8413133.1"/>
    </source>
</evidence>
<proteinExistence type="predicted"/>
<dbReference type="AlphaFoldDB" id="A0AAD7T346"/>
<name>A0AAD7T346_9TELE</name>
<accession>A0AAD7T346</accession>
<gene>
    <name evidence="2" type="ORF">AAFF_G00107150</name>
</gene>
<organism evidence="2 3">
    <name type="scientific">Aldrovandia affinis</name>
    <dbReference type="NCBI Taxonomy" id="143900"/>
    <lineage>
        <taxon>Eukaryota</taxon>
        <taxon>Metazoa</taxon>
        <taxon>Chordata</taxon>
        <taxon>Craniata</taxon>
        <taxon>Vertebrata</taxon>
        <taxon>Euteleostomi</taxon>
        <taxon>Actinopterygii</taxon>
        <taxon>Neopterygii</taxon>
        <taxon>Teleostei</taxon>
        <taxon>Notacanthiformes</taxon>
        <taxon>Halosauridae</taxon>
        <taxon>Aldrovandia</taxon>
    </lineage>
</organism>